<dbReference type="InterPro" id="IPR027417">
    <property type="entry name" value="P-loop_NTPase"/>
</dbReference>
<feature type="compositionally biased region" description="Gly residues" evidence="6">
    <location>
        <begin position="393"/>
        <end position="409"/>
    </location>
</feature>
<dbReference type="PROSITE" id="PS51192">
    <property type="entry name" value="HELICASE_ATP_BIND_1"/>
    <property type="match status" value="1"/>
</dbReference>
<dbReference type="InterPro" id="IPR000629">
    <property type="entry name" value="RNA-helicase_DEAD-box_CS"/>
</dbReference>
<dbReference type="InterPro" id="IPR014001">
    <property type="entry name" value="Helicase_ATP-bd"/>
</dbReference>
<comment type="function">
    <text evidence="5">RNA helicase.</text>
</comment>
<evidence type="ECO:0000256" key="6">
    <source>
        <dbReference type="SAM" id="MobiDB-lite"/>
    </source>
</evidence>
<reference evidence="8" key="2">
    <citation type="journal article" date="2019" name="IMA Fungus">
        <title>Genome sequencing and comparison of five Tilletia species to identify candidate genes for the detection of regulated species infecting wheat.</title>
        <authorList>
            <person name="Nguyen H.D.T."/>
            <person name="Sultana T."/>
            <person name="Kesanakurti P."/>
            <person name="Hambleton S."/>
        </authorList>
    </citation>
    <scope>NUCLEOTIDE SEQUENCE</scope>
    <source>
        <strain evidence="8">DAOMC 236422</strain>
    </source>
</reference>
<dbReference type="EC" id="3.6.4.13" evidence="5"/>
<dbReference type="GO" id="GO:0003723">
    <property type="term" value="F:RNA binding"/>
    <property type="evidence" value="ECO:0007669"/>
    <property type="project" value="UniProtKB-UniRule"/>
</dbReference>
<keyword evidence="5" id="KW-0694">RNA-binding</keyword>
<keyword evidence="3 4" id="KW-0067">ATP-binding</keyword>
<dbReference type="GO" id="GO:0005524">
    <property type="term" value="F:ATP binding"/>
    <property type="evidence" value="ECO:0007669"/>
    <property type="project" value="UniProtKB-UniRule"/>
</dbReference>
<comment type="domain">
    <text evidence="5">The Q motif is unique to and characteristic of the DEAD box family of RNA helicases and controls ATP binding and hydrolysis.</text>
</comment>
<evidence type="ECO:0000256" key="2">
    <source>
        <dbReference type="ARBA" id="ARBA00022801"/>
    </source>
</evidence>
<dbReference type="SUPFAM" id="SSF52540">
    <property type="entry name" value="P-loop containing nucleoside triphosphate hydrolases"/>
    <property type="match status" value="1"/>
</dbReference>
<keyword evidence="9" id="KW-1185">Reference proteome</keyword>
<dbReference type="Pfam" id="PF00270">
    <property type="entry name" value="DEAD"/>
    <property type="match status" value="1"/>
</dbReference>
<dbReference type="InterPro" id="IPR011545">
    <property type="entry name" value="DEAD/DEAH_box_helicase_dom"/>
</dbReference>
<proteinExistence type="inferred from homology"/>
<evidence type="ECO:0000256" key="1">
    <source>
        <dbReference type="ARBA" id="ARBA00022741"/>
    </source>
</evidence>
<dbReference type="EMBL" id="LWDG02000492">
    <property type="protein sequence ID" value="KAE8264931.1"/>
    <property type="molecule type" value="Genomic_DNA"/>
</dbReference>
<evidence type="ECO:0000256" key="4">
    <source>
        <dbReference type="RuleBase" id="RU000492"/>
    </source>
</evidence>
<evidence type="ECO:0000313" key="9">
    <source>
        <dbReference type="Proteomes" id="UP000078113"/>
    </source>
</evidence>
<evidence type="ECO:0000256" key="3">
    <source>
        <dbReference type="ARBA" id="ARBA00022840"/>
    </source>
</evidence>
<feature type="compositionally biased region" description="Gly residues" evidence="6">
    <location>
        <begin position="431"/>
        <end position="447"/>
    </location>
</feature>
<name>A0A8X7N1X2_9BASI</name>
<organism evidence="8 9">
    <name type="scientific">Tilletia walkeri</name>
    <dbReference type="NCBI Taxonomy" id="117179"/>
    <lineage>
        <taxon>Eukaryota</taxon>
        <taxon>Fungi</taxon>
        <taxon>Dikarya</taxon>
        <taxon>Basidiomycota</taxon>
        <taxon>Ustilaginomycotina</taxon>
        <taxon>Exobasidiomycetes</taxon>
        <taxon>Tilletiales</taxon>
        <taxon>Tilletiaceae</taxon>
        <taxon>Tilletia</taxon>
    </lineage>
</organism>
<feature type="region of interest" description="Disordered" evidence="6">
    <location>
        <begin position="391"/>
        <end position="454"/>
    </location>
</feature>
<keyword evidence="2 4" id="KW-0378">Hydrolase</keyword>
<dbReference type="GO" id="GO:0003724">
    <property type="term" value="F:RNA helicase activity"/>
    <property type="evidence" value="ECO:0007669"/>
    <property type="project" value="UniProtKB-EC"/>
</dbReference>
<evidence type="ECO:0000256" key="5">
    <source>
        <dbReference type="RuleBase" id="RU365068"/>
    </source>
</evidence>
<dbReference type="PANTHER" id="PTHR24031">
    <property type="entry name" value="RNA HELICASE"/>
    <property type="match status" value="1"/>
</dbReference>
<evidence type="ECO:0000313" key="8">
    <source>
        <dbReference type="EMBL" id="KAE8264931.1"/>
    </source>
</evidence>
<dbReference type="GO" id="GO:0016787">
    <property type="term" value="F:hydrolase activity"/>
    <property type="evidence" value="ECO:0007669"/>
    <property type="project" value="UniProtKB-KW"/>
</dbReference>
<protein>
    <recommendedName>
        <fullName evidence="5">ATP-dependent RNA helicase</fullName>
        <ecNumber evidence="5">3.6.4.13</ecNumber>
    </recommendedName>
</protein>
<feature type="compositionally biased region" description="Polar residues" evidence="6">
    <location>
        <begin position="22"/>
        <end position="53"/>
    </location>
</feature>
<comment type="similarity">
    <text evidence="4">Belongs to the DEAD box helicase family.</text>
</comment>
<dbReference type="Proteomes" id="UP000078113">
    <property type="component" value="Unassembled WGS sequence"/>
</dbReference>
<dbReference type="PROSITE" id="PS00039">
    <property type="entry name" value="DEAD_ATP_HELICASE"/>
    <property type="match status" value="1"/>
</dbReference>
<feature type="region of interest" description="Disordered" evidence="6">
    <location>
        <begin position="1"/>
        <end position="53"/>
    </location>
</feature>
<comment type="caution">
    <text evidence="8">The sequence shown here is derived from an EMBL/GenBank/DDBJ whole genome shotgun (WGS) entry which is preliminary data.</text>
</comment>
<sequence length="454" mass="48244">MSAPNNANRDGPSRSAGRGRNPNATTNPNIGRQMSSAPAVRQEQTPAATQTLVAPTVSTHLSNAKTGTGKTIAFLLPKISRILQRGGQAPAPDSVSCLIMSPTSELALQIEREAQMLLKIVPANVFGVQHVVGGTNLKTEGRNLSSKRCDILVATPGRLLDHLNNTNGMVKKFANLQAYILDEADRMLDMGFRQELAKIGHFLPNRRKVPRQALLFSATKPPGVREVADLDPNAKYINTLGEEEANTHAHVDQQSVVARMQDMLPLTLALLLEEIERAPTTAKVIVFSPTARAAGLLAKVRRTILLALRDVSDESKAQSYQASLGYYKSELRSLRWTPTELVARMNEHAQHGLLYDGGSGSSAPPLLAKTVGKMGLRGTPGLNVVRELPGQQGQEGQGQRGPGRGGPRQGQGQSTNNGGGQGQNQGRKPGFRGGHGGHRGGGGGSRGGAAPQAQ</sequence>
<dbReference type="SMART" id="SM00487">
    <property type="entry name" value="DEXDc"/>
    <property type="match status" value="1"/>
</dbReference>
<keyword evidence="1 4" id="KW-0547">Nucleotide-binding</keyword>
<accession>A0A8X7N1X2</accession>
<evidence type="ECO:0000259" key="7">
    <source>
        <dbReference type="PROSITE" id="PS51192"/>
    </source>
</evidence>
<dbReference type="AlphaFoldDB" id="A0A8X7N1X2"/>
<reference evidence="8" key="1">
    <citation type="submission" date="2016-04" db="EMBL/GenBank/DDBJ databases">
        <authorList>
            <person name="Nguyen H.D."/>
            <person name="Samba Siva P."/>
            <person name="Cullis J."/>
            <person name="Levesque C.A."/>
            <person name="Hambleton S."/>
        </authorList>
    </citation>
    <scope>NUCLEOTIDE SEQUENCE</scope>
    <source>
        <strain evidence="8">DAOMC 236422</strain>
    </source>
</reference>
<keyword evidence="4" id="KW-0347">Helicase</keyword>
<comment type="catalytic activity">
    <reaction evidence="5">
        <text>ATP + H2O = ADP + phosphate + H(+)</text>
        <dbReference type="Rhea" id="RHEA:13065"/>
        <dbReference type="ChEBI" id="CHEBI:15377"/>
        <dbReference type="ChEBI" id="CHEBI:15378"/>
        <dbReference type="ChEBI" id="CHEBI:30616"/>
        <dbReference type="ChEBI" id="CHEBI:43474"/>
        <dbReference type="ChEBI" id="CHEBI:456216"/>
        <dbReference type="EC" id="3.6.4.13"/>
    </reaction>
</comment>
<feature type="domain" description="Helicase ATP-binding" evidence="7">
    <location>
        <begin position="64"/>
        <end position="238"/>
    </location>
</feature>
<dbReference type="Gene3D" id="3.40.50.300">
    <property type="entry name" value="P-loop containing nucleotide triphosphate hydrolases"/>
    <property type="match status" value="1"/>
</dbReference>
<gene>
    <name evidence="8" type="ORF">A4X09_0g6818</name>
</gene>